<dbReference type="Pfam" id="PF13229">
    <property type="entry name" value="Beta_helix"/>
    <property type="match status" value="1"/>
</dbReference>
<evidence type="ECO:0000259" key="2">
    <source>
        <dbReference type="Pfam" id="PF13229"/>
    </source>
</evidence>
<dbReference type="InterPro" id="IPR006626">
    <property type="entry name" value="PbH1"/>
</dbReference>
<dbReference type="PROSITE" id="PS51257">
    <property type="entry name" value="PROKAR_LIPOPROTEIN"/>
    <property type="match status" value="1"/>
</dbReference>
<feature type="signal peptide" evidence="1">
    <location>
        <begin position="1"/>
        <end position="19"/>
    </location>
</feature>
<dbReference type="SMART" id="SM00710">
    <property type="entry name" value="PbH1"/>
    <property type="match status" value="6"/>
</dbReference>
<dbReference type="Proteomes" id="UP001517247">
    <property type="component" value="Unassembled WGS sequence"/>
</dbReference>
<dbReference type="InterPro" id="IPR012334">
    <property type="entry name" value="Pectin_lyas_fold"/>
</dbReference>
<dbReference type="InterPro" id="IPR039448">
    <property type="entry name" value="Beta_helix"/>
</dbReference>
<keyword evidence="4" id="KW-1185">Reference proteome</keyword>
<proteinExistence type="predicted"/>
<protein>
    <submittedName>
        <fullName evidence="3">Right-handed parallel beta-helix repeat-containing protein</fullName>
    </submittedName>
</protein>
<accession>A0ABW9J4D3</accession>
<keyword evidence="1" id="KW-0732">Signal</keyword>
<dbReference type="InterPro" id="IPR011050">
    <property type="entry name" value="Pectin_lyase_fold/virulence"/>
</dbReference>
<gene>
    <name evidence="3" type="ORF">E6A44_000575</name>
</gene>
<name>A0ABW9J4D3_9SPHI</name>
<feature type="chain" id="PRO_5046638698" evidence="1">
    <location>
        <begin position="20"/>
        <end position="516"/>
    </location>
</feature>
<organism evidence="3 4">
    <name type="scientific">Pedobacter ureilyticus</name>
    <dbReference type="NCBI Taxonomy" id="1393051"/>
    <lineage>
        <taxon>Bacteria</taxon>
        <taxon>Pseudomonadati</taxon>
        <taxon>Bacteroidota</taxon>
        <taxon>Sphingobacteriia</taxon>
        <taxon>Sphingobacteriales</taxon>
        <taxon>Sphingobacteriaceae</taxon>
        <taxon>Pedobacter</taxon>
    </lineage>
</organism>
<feature type="domain" description="Right handed beta helix" evidence="2">
    <location>
        <begin position="148"/>
        <end position="347"/>
    </location>
</feature>
<sequence>MKIKTFAILLLGIQFSVFACKKAETSEVPNHRRGSSFYVDAKNGDDSNNGKTPAKAWKSLQKVNGYQFMAGDSLLFKAGDIWKGQLTPKGSGDAKNPIVVSIYSGTKKALLDGEGKVSEVVKLEDVDYWELNHLEITNNATTIGNRLGVLVKDNGASRKHIHLKNLYIHDIMGDYSFEMKGKNTGGIGIIGTAESKFDDILIEDCEIANVVRLGIFTNLTDGKKAVKGNRPITNLVIRRNKIHHCAGDGVIVRYSYRALVEHNEVWETHNADEELVRYGVALWCRSTDETIFQHNEVYNTRGGKDGQAFDADEDAYRTVIQYNYSHDNEGGFVLITSTSEDAIIRHNISVNDGIKGLHVFDFPVWANHVRGTGIIHNNTVVLNKAHEAVVIADEALSTAKFYNNIFYHEGQGELAVKSAGQTAVFNGNVYFGYDKLNVKDDKGIFTDPQLVNPLSYGKGFASAAGFKLKATSPILNKALAKSEMEGNYWLPDLGTKDFFETAINLSKFSPGAYQAK</sequence>
<evidence type="ECO:0000313" key="3">
    <source>
        <dbReference type="EMBL" id="MFN0254046.1"/>
    </source>
</evidence>
<dbReference type="Gene3D" id="2.160.20.10">
    <property type="entry name" value="Single-stranded right-handed beta-helix, Pectin lyase-like"/>
    <property type="match status" value="1"/>
</dbReference>
<evidence type="ECO:0000256" key="1">
    <source>
        <dbReference type="SAM" id="SignalP"/>
    </source>
</evidence>
<evidence type="ECO:0000313" key="4">
    <source>
        <dbReference type="Proteomes" id="UP001517247"/>
    </source>
</evidence>
<dbReference type="SUPFAM" id="SSF51126">
    <property type="entry name" value="Pectin lyase-like"/>
    <property type="match status" value="1"/>
</dbReference>
<dbReference type="RefSeq" id="WP_138721233.1">
    <property type="nucleotide sequence ID" value="NZ_SSHJ02000001.1"/>
</dbReference>
<comment type="caution">
    <text evidence="3">The sequence shown here is derived from an EMBL/GenBank/DDBJ whole genome shotgun (WGS) entry which is preliminary data.</text>
</comment>
<reference evidence="3 4" key="1">
    <citation type="submission" date="2024-12" db="EMBL/GenBank/DDBJ databases">
        <authorList>
            <person name="Hu S."/>
        </authorList>
    </citation>
    <scope>NUCLEOTIDE SEQUENCE [LARGE SCALE GENOMIC DNA]</scope>
    <source>
        <strain evidence="3 4">THG-T11</strain>
    </source>
</reference>
<dbReference type="EMBL" id="SSHJ02000001">
    <property type="protein sequence ID" value="MFN0254046.1"/>
    <property type="molecule type" value="Genomic_DNA"/>
</dbReference>